<feature type="modified residue" description="4-aspartylphosphate" evidence="2">
    <location>
        <position position="53"/>
    </location>
</feature>
<feature type="region of interest" description="Disordered" evidence="3">
    <location>
        <begin position="160"/>
        <end position="183"/>
    </location>
</feature>
<dbReference type="GO" id="GO:0000160">
    <property type="term" value="P:phosphorelay signal transduction system"/>
    <property type="evidence" value="ECO:0007669"/>
    <property type="project" value="InterPro"/>
</dbReference>
<reference evidence="5 6" key="1">
    <citation type="journal article" date="2018" name="Syst. Appl. Microbiol.">
        <title>Pseudomonas silesiensis sp. nov. strain A3T isolated from a biological pesticide sewage treatment plant and analysis of the complete genome sequence.</title>
        <authorList>
            <person name="Kaminski M.A."/>
            <person name="Furmanczyk E.M."/>
            <person name="Sobczak A."/>
            <person name="Dziembowski A."/>
            <person name="Lipinski L."/>
        </authorList>
    </citation>
    <scope>NUCLEOTIDE SEQUENCE [LARGE SCALE GENOMIC DNA]</scope>
    <source>
        <strain evidence="5 6">A3</strain>
    </source>
</reference>
<dbReference type="RefSeq" id="WP_064678377.1">
    <property type="nucleotide sequence ID" value="NZ_CP014870.1"/>
</dbReference>
<dbReference type="KEGG" id="psil:PMA3_17625"/>
<dbReference type="InterPro" id="IPR001789">
    <property type="entry name" value="Sig_transdc_resp-reg_receiver"/>
</dbReference>
<feature type="domain" description="Response regulatory" evidence="4">
    <location>
        <begin position="4"/>
        <end position="117"/>
    </location>
</feature>
<gene>
    <name evidence="5" type="ORF">PMA3_17625</name>
</gene>
<dbReference type="InterPro" id="IPR050595">
    <property type="entry name" value="Bact_response_regulator"/>
</dbReference>
<evidence type="ECO:0000256" key="2">
    <source>
        <dbReference type="PROSITE-ProRule" id="PRU00169"/>
    </source>
</evidence>
<evidence type="ECO:0000259" key="4">
    <source>
        <dbReference type="PROSITE" id="PS50110"/>
    </source>
</evidence>
<dbReference type="PANTHER" id="PTHR44591:SF3">
    <property type="entry name" value="RESPONSE REGULATORY DOMAIN-CONTAINING PROTEIN"/>
    <property type="match status" value="1"/>
</dbReference>
<dbReference type="Proteomes" id="UP000078354">
    <property type="component" value="Chromosome"/>
</dbReference>
<dbReference type="EMBL" id="CP014870">
    <property type="protein sequence ID" value="ANJ56868.1"/>
    <property type="molecule type" value="Genomic_DNA"/>
</dbReference>
<evidence type="ECO:0000313" key="5">
    <source>
        <dbReference type="EMBL" id="ANJ56868.1"/>
    </source>
</evidence>
<organism evidence="5 6">
    <name type="scientific">Pseudomonas silesiensis</name>
    <dbReference type="NCBI Taxonomy" id="1853130"/>
    <lineage>
        <taxon>Bacteria</taxon>
        <taxon>Pseudomonadati</taxon>
        <taxon>Pseudomonadota</taxon>
        <taxon>Gammaproteobacteria</taxon>
        <taxon>Pseudomonadales</taxon>
        <taxon>Pseudomonadaceae</taxon>
        <taxon>Pseudomonas</taxon>
    </lineage>
</organism>
<dbReference type="PANTHER" id="PTHR44591">
    <property type="entry name" value="STRESS RESPONSE REGULATOR PROTEIN 1"/>
    <property type="match status" value="1"/>
</dbReference>
<dbReference type="STRING" id="1853130.PMA3_17625"/>
<dbReference type="CDD" id="cd00156">
    <property type="entry name" value="REC"/>
    <property type="match status" value="1"/>
</dbReference>
<protein>
    <submittedName>
        <fullName evidence="5">Two-component system response regulator</fullName>
    </submittedName>
</protein>
<evidence type="ECO:0000256" key="3">
    <source>
        <dbReference type="SAM" id="MobiDB-lite"/>
    </source>
</evidence>
<dbReference type="PROSITE" id="PS50110">
    <property type="entry name" value="RESPONSE_REGULATORY"/>
    <property type="match status" value="1"/>
</dbReference>
<keyword evidence="1 2" id="KW-0597">Phosphoprotein</keyword>
<name>A0A191YVS5_9PSED</name>
<dbReference type="Gene3D" id="3.40.50.2300">
    <property type="match status" value="1"/>
</dbReference>
<dbReference type="AlphaFoldDB" id="A0A191YVS5"/>
<dbReference type="InterPro" id="IPR011006">
    <property type="entry name" value="CheY-like_superfamily"/>
</dbReference>
<evidence type="ECO:0000313" key="6">
    <source>
        <dbReference type="Proteomes" id="UP000078354"/>
    </source>
</evidence>
<sequence>MLNKVLVVEDEQLLAENLKDYLQAQGLDVRIAHDGATGIGEAERFAPDVMVFDYRLPDMEGFEVLDAVRRNRNCHFVLITGHPTAEVCERARQLGVSHILFKPFPLAELARAVCDLLGMEREPKAGMGTSEGFVERRQSRTESFPLQLYDGSWVLADRRRIPSTSKAPDDEQLLTGDQGRDKL</sequence>
<accession>A0A191YVS5</accession>
<dbReference type="Pfam" id="PF00072">
    <property type="entry name" value="Response_reg"/>
    <property type="match status" value="1"/>
</dbReference>
<evidence type="ECO:0000256" key="1">
    <source>
        <dbReference type="ARBA" id="ARBA00022553"/>
    </source>
</evidence>
<proteinExistence type="predicted"/>
<dbReference type="SMART" id="SM00448">
    <property type="entry name" value="REC"/>
    <property type="match status" value="1"/>
</dbReference>
<keyword evidence="6" id="KW-1185">Reference proteome</keyword>
<dbReference type="OrthoDB" id="9808843at2"/>
<dbReference type="SUPFAM" id="SSF52172">
    <property type="entry name" value="CheY-like"/>
    <property type="match status" value="1"/>
</dbReference>